<accession>A0A2N0WAX6</accession>
<protein>
    <recommendedName>
        <fullName evidence="3">Lipoprotein</fullName>
    </recommendedName>
</protein>
<organism evidence="1 2">
    <name type="scientific">Acinetobacter proteolyticus</name>
    <dbReference type="NCBI Taxonomy" id="1776741"/>
    <lineage>
        <taxon>Bacteria</taxon>
        <taxon>Pseudomonadati</taxon>
        <taxon>Pseudomonadota</taxon>
        <taxon>Gammaproteobacteria</taxon>
        <taxon>Moraxellales</taxon>
        <taxon>Moraxellaceae</taxon>
        <taxon>Acinetobacter</taxon>
    </lineage>
</organism>
<gene>
    <name evidence="1" type="ORF">CW311_18010</name>
</gene>
<evidence type="ECO:0000313" key="1">
    <source>
        <dbReference type="EMBL" id="PKF31631.1"/>
    </source>
</evidence>
<sequence length="303" mass="34342">MNKISLKQKIKVICILQLSLGLAACFPPPEEREKESLEKFNQRNAPEFQIVDRVLYVDSPGDIENKAPDFKLKVPMNYLQGGINADGLVGQILSTGGGPFGYSRPKDPKEIPKLGTISFEITESGQPVILNKDGRPANKEDIYGFLISLYSGKNHPVNRVGNSRSTLESLNLFRAKDVYGLQNYKQMSCHDVEQIKEDIRLKAMGYQAAQVTLDRLANKSPDDPTPKNCISIESDQRWISAPEVPEEEAVSIYCGNLPLCEIKFRYKSRAVEIYTRKNRLFVLPKWQAYRKQVIKTIQQFETK</sequence>
<dbReference type="EMBL" id="PISJ01000020">
    <property type="protein sequence ID" value="PKF31631.1"/>
    <property type="molecule type" value="Genomic_DNA"/>
</dbReference>
<dbReference type="Proteomes" id="UP000233553">
    <property type="component" value="Unassembled WGS sequence"/>
</dbReference>
<evidence type="ECO:0008006" key="3">
    <source>
        <dbReference type="Google" id="ProtNLM"/>
    </source>
</evidence>
<proteinExistence type="predicted"/>
<dbReference type="AlphaFoldDB" id="A0A2N0WAX6"/>
<comment type="caution">
    <text evidence="1">The sequence shown here is derived from an EMBL/GenBank/DDBJ whole genome shotgun (WGS) entry which is preliminary data.</text>
</comment>
<dbReference type="PROSITE" id="PS51257">
    <property type="entry name" value="PROKAR_LIPOPROTEIN"/>
    <property type="match status" value="1"/>
</dbReference>
<name>A0A2N0WAX6_9GAMM</name>
<reference evidence="1 2" key="1">
    <citation type="submission" date="2017-12" db="EMBL/GenBank/DDBJ databases">
        <title>Draft Genome sequences of multiple microbial strains isolated from spacecraft associated surfaces.</title>
        <authorList>
            <person name="Seuylemezian A."/>
            <person name="Vaishampayan P."/>
            <person name="Venkateswaran K."/>
        </authorList>
    </citation>
    <scope>NUCLEOTIDE SEQUENCE [LARGE SCALE GENOMIC DNA]</scope>
    <source>
        <strain evidence="1 2">2P01AA</strain>
    </source>
</reference>
<evidence type="ECO:0000313" key="2">
    <source>
        <dbReference type="Proteomes" id="UP000233553"/>
    </source>
</evidence>
<dbReference type="RefSeq" id="WP_101237388.1">
    <property type="nucleotide sequence ID" value="NZ_PISJ01000020.1"/>
</dbReference>